<dbReference type="Proteomes" id="UP000294513">
    <property type="component" value="Unassembled WGS sequence"/>
</dbReference>
<evidence type="ECO:0008006" key="3">
    <source>
        <dbReference type="Google" id="ProtNLM"/>
    </source>
</evidence>
<protein>
    <recommendedName>
        <fullName evidence="3">XRE family transcriptional regulator</fullName>
    </recommendedName>
</protein>
<dbReference type="AlphaFoldDB" id="A0A4V2YV34"/>
<gene>
    <name evidence="1" type="ORF">E1298_27335</name>
</gene>
<dbReference type="RefSeq" id="WP_131898191.1">
    <property type="nucleotide sequence ID" value="NZ_SMKU01000169.1"/>
</dbReference>
<proteinExistence type="predicted"/>
<dbReference type="OrthoDB" id="3468394at2"/>
<dbReference type="EMBL" id="SMKU01000169">
    <property type="protein sequence ID" value="TDD79667.1"/>
    <property type="molecule type" value="Genomic_DNA"/>
</dbReference>
<organism evidence="1 2">
    <name type="scientific">Actinomadura rubrisoli</name>
    <dbReference type="NCBI Taxonomy" id="2530368"/>
    <lineage>
        <taxon>Bacteria</taxon>
        <taxon>Bacillati</taxon>
        <taxon>Actinomycetota</taxon>
        <taxon>Actinomycetes</taxon>
        <taxon>Streptosporangiales</taxon>
        <taxon>Thermomonosporaceae</taxon>
        <taxon>Actinomadura</taxon>
    </lineage>
</organism>
<accession>A0A4V2YV34</accession>
<reference evidence="1 2" key="1">
    <citation type="submission" date="2019-03" db="EMBL/GenBank/DDBJ databases">
        <title>Draft genome sequences of novel Actinobacteria.</title>
        <authorList>
            <person name="Sahin N."/>
            <person name="Ay H."/>
            <person name="Saygin H."/>
        </authorList>
    </citation>
    <scope>NUCLEOTIDE SEQUENCE [LARGE SCALE GENOMIC DNA]</scope>
    <source>
        <strain evidence="1 2">H3C3</strain>
    </source>
</reference>
<name>A0A4V2YV34_9ACTN</name>
<keyword evidence="2" id="KW-1185">Reference proteome</keyword>
<sequence>MTEQERRAVGARLLAERKARRWSRHGMARKLLSAVGIAPDPKRVRNMARQILDWEKGKNFPRDWAEAYTIAYDIPYDELFGTVGLDWRDDLPSTLEADPRPSSQGDDPVRRRALLQGGTVLAADATIAPILTTLTSAWQASEPTLPGATVSRSMLDDWENAYEVHATSYRIDPPTVVLTALAWDWADIAPHLRRKQPDGIDRDLAHAASRHAFLIAGGMFEMGNRRHAHRWWTTSRELADKSRDHRLASLTRSWEVTNRFQDDREDPAELLLLAREARRLAGERPSFALIYSVAEVAWAYAAVGDQDSSIATIHEVETLFERLPSTGDRQWGEERLRFNQSRTYSLVGDVRRASEAQAAAHGLHRPNTYATVQIALHEALLCARRDPEEALAQGLQIVTELPQERRIARVQSAARQVVTALPDKARELPAARELQALITAT</sequence>
<evidence type="ECO:0000313" key="2">
    <source>
        <dbReference type="Proteomes" id="UP000294513"/>
    </source>
</evidence>
<evidence type="ECO:0000313" key="1">
    <source>
        <dbReference type="EMBL" id="TDD79667.1"/>
    </source>
</evidence>
<comment type="caution">
    <text evidence="1">The sequence shown here is derived from an EMBL/GenBank/DDBJ whole genome shotgun (WGS) entry which is preliminary data.</text>
</comment>